<organism evidence="5 6">
    <name type="scientific">Nocardia carnea</name>
    <dbReference type="NCBI Taxonomy" id="37328"/>
    <lineage>
        <taxon>Bacteria</taxon>
        <taxon>Bacillati</taxon>
        <taxon>Actinomycetota</taxon>
        <taxon>Actinomycetes</taxon>
        <taxon>Mycobacteriales</taxon>
        <taxon>Nocardiaceae</taxon>
        <taxon>Nocardia</taxon>
    </lineage>
</organism>
<gene>
    <name evidence="5" type="ORF">ACH4WX_32525</name>
</gene>
<comment type="similarity">
    <text evidence="1">Belongs to the CdaR family.</text>
</comment>
<dbReference type="Pfam" id="PF14361">
    <property type="entry name" value="RsbRD_N"/>
    <property type="match status" value="1"/>
</dbReference>
<dbReference type="RefSeq" id="WP_051158225.1">
    <property type="nucleotide sequence ID" value="NZ_JBIRUQ010000018.1"/>
</dbReference>
<accession>A0ABW7TYY1</accession>
<dbReference type="InterPro" id="IPR051448">
    <property type="entry name" value="CdaR-like_regulators"/>
</dbReference>
<dbReference type="Pfam" id="PF17853">
    <property type="entry name" value="GGDEF_2"/>
    <property type="match status" value="1"/>
</dbReference>
<evidence type="ECO:0000313" key="5">
    <source>
        <dbReference type="EMBL" id="MFI1465458.1"/>
    </source>
</evidence>
<dbReference type="InterPro" id="IPR025736">
    <property type="entry name" value="PucR_C-HTH_dom"/>
</dbReference>
<feature type="domain" description="RsbT co-antagonist protein RsbRD N-terminal" evidence="3">
    <location>
        <begin position="27"/>
        <end position="164"/>
    </location>
</feature>
<proteinExistence type="inferred from homology"/>
<name>A0ABW7TYY1_9NOCA</name>
<evidence type="ECO:0000259" key="2">
    <source>
        <dbReference type="Pfam" id="PF13556"/>
    </source>
</evidence>
<feature type="domain" description="PucR C-terminal helix-turn-helix" evidence="2">
    <location>
        <begin position="350"/>
        <end position="408"/>
    </location>
</feature>
<sequence length="430" mass="47027">MKECGGRDVDSVIEQVAQAILGQREEFIRHLSAEIRTRVPTLGTDARLRELMEAGTNENLTAALEFLRSGGDEQEVRAPEQALTYARALARNDIPASALIRAYRIGQAGFLDVAMRYAVELGSTDTPAVIMRIVHRTSTYIDQVSEQVGIAHEQEHERWVGSRGGLRQRWVTRLLDGSAIDIGDAEKALQYPLTGHHLAATAWTDPHIGSTTAAELLDQLRTALTGLFGQVSPTLLIPVDEHEARLWFSVPRDTIVDARAIDRALAARGLPVRVAFGRCATGVTGFRLTAGQAGRARQIALLGDPGRDRVISYTDVAATALLAGDLGTLREFVTDQLGALATDNERNQWLRETLRVFLARNNSYATTAQELTIHRNTVQYRVRQALNLIGSPDDGHDADLHLRLALQATHLLGPAVLNPAEISTKPAFLP</sequence>
<dbReference type="Pfam" id="PF13556">
    <property type="entry name" value="HTH_30"/>
    <property type="match status" value="1"/>
</dbReference>
<feature type="domain" description="CdaR GGDEF-like" evidence="4">
    <location>
        <begin position="181"/>
        <end position="299"/>
    </location>
</feature>
<dbReference type="Proteomes" id="UP001611263">
    <property type="component" value="Unassembled WGS sequence"/>
</dbReference>
<dbReference type="GeneID" id="93508301"/>
<dbReference type="PANTHER" id="PTHR33744:SF1">
    <property type="entry name" value="DNA-BINDING TRANSCRIPTIONAL ACTIVATOR ADER"/>
    <property type="match status" value="1"/>
</dbReference>
<protein>
    <submittedName>
        <fullName evidence="5">PucR family transcriptional regulator</fullName>
    </submittedName>
</protein>
<dbReference type="Gene3D" id="1.10.10.2840">
    <property type="entry name" value="PucR C-terminal helix-turn-helix domain"/>
    <property type="match status" value="1"/>
</dbReference>
<dbReference type="PANTHER" id="PTHR33744">
    <property type="entry name" value="CARBOHYDRATE DIACID REGULATOR"/>
    <property type="match status" value="1"/>
</dbReference>
<evidence type="ECO:0000259" key="3">
    <source>
        <dbReference type="Pfam" id="PF14361"/>
    </source>
</evidence>
<evidence type="ECO:0000313" key="6">
    <source>
        <dbReference type="Proteomes" id="UP001611263"/>
    </source>
</evidence>
<dbReference type="InterPro" id="IPR042070">
    <property type="entry name" value="PucR_C-HTH_sf"/>
</dbReference>
<dbReference type="InterPro" id="IPR041522">
    <property type="entry name" value="CdaR_GGDEF"/>
</dbReference>
<comment type="caution">
    <text evidence="5">The sequence shown here is derived from an EMBL/GenBank/DDBJ whole genome shotgun (WGS) entry which is preliminary data.</text>
</comment>
<evidence type="ECO:0000256" key="1">
    <source>
        <dbReference type="ARBA" id="ARBA00006754"/>
    </source>
</evidence>
<dbReference type="EMBL" id="JBIRUQ010000018">
    <property type="protein sequence ID" value="MFI1465458.1"/>
    <property type="molecule type" value="Genomic_DNA"/>
</dbReference>
<reference evidence="5 6" key="1">
    <citation type="submission" date="2024-10" db="EMBL/GenBank/DDBJ databases">
        <title>The Natural Products Discovery Center: Release of the First 8490 Sequenced Strains for Exploring Actinobacteria Biosynthetic Diversity.</title>
        <authorList>
            <person name="Kalkreuter E."/>
            <person name="Kautsar S.A."/>
            <person name="Yang D."/>
            <person name="Bader C.D."/>
            <person name="Teijaro C.N."/>
            <person name="Fluegel L."/>
            <person name="Davis C.M."/>
            <person name="Simpson J.R."/>
            <person name="Lauterbach L."/>
            <person name="Steele A.D."/>
            <person name="Gui C."/>
            <person name="Meng S."/>
            <person name="Li G."/>
            <person name="Viehrig K."/>
            <person name="Ye F."/>
            <person name="Su P."/>
            <person name="Kiefer A.F."/>
            <person name="Nichols A."/>
            <person name="Cepeda A.J."/>
            <person name="Yan W."/>
            <person name="Fan B."/>
            <person name="Jiang Y."/>
            <person name="Adhikari A."/>
            <person name="Zheng C.-J."/>
            <person name="Schuster L."/>
            <person name="Cowan T.M."/>
            <person name="Smanski M.J."/>
            <person name="Chevrette M.G."/>
            <person name="De Carvalho L.P.S."/>
            <person name="Shen B."/>
        </authorList>
    </citation>
    <scope>NUCLEOTIDE SEQUENCE [LARGE SCALE GENOMIC DNA]</scope>
    <source>
        <strain evidence="5 6">NPDC020568</strain>
    </source>
</reference>
<evidence type="ECO:0000259" key="4">
    <source>
        <dbReference type="Pfam" id="PF17853"/>
    </source>
</evidence>
<keyword evidence="6" id="KW-1185">Reference proteome</keyword>
<dbReference type="InterPro" id="IPR025751">
    <property type="entry name" value="RsbRD_N_dom"/>
</dbReference>